<evidence type="ECO:0000256" key="4">
    <source>
        <dbReference type="SAM" id="SignalP"/>
    </source>
</evidence>
<comment type="similarity">
    <text evidence="1">Belongs to the bacterial solute-binding protein 1 family.</text>
</comment>
<dbReference type="Pfam" id="PF01547">
    <property type="entry name" value="SBP_bac_1"/>
    <property type="match status" value="1"/>
</dbReference>
<proteinExistence type="inferred from homology"/>
<dbReference type="OrthoDB" id="9798191at2"/>
<dbReference type="GO" id="GO:0042956">
    <property type="term" value="P:maltodextrin transmembrane transport"/>
    <property type="evidence" value="ECO:0007669"/>
    <property type="project" value="TreeGrafter"/>
</dbReference>
<sequence>MKKLSILLVGIITVLTLAACNGGEGETTSGSDVIELTLWNDWTEDRPENTAYKKMVEKFNDKHDDIEVVIEAIPHDQYETKLRTQAAGNQLPDMFRVWPGARLAPLAKGGATLSLDSIKDNWEGEIPEGIMKDYQYDGVQYAIPGNISETSLIFYHKDMVEAAGFEEFPKTYEELKSLITALNEDGKTPISLGNKAIWPLQSVYISTIADRFTGSDFLPNAISGEASFENEQFINSMKVIEELATMKAFNGDMNTIDEAQARSEFNAGNAAMHFAGSWAIGPVLDSVENVDNIGVAPFPSFEGGDGDPAKIAGVAGGGIALNSDLSKEEQEAALEFLKFFYSDDMYQQLVKANIIVPADVKMGEDIPQVFQEANKLAQGGLAPVYDATLSPELTDIINNGLQAITLGDKTPEEVAKDMQEQAEKEQ</sequence>
<dbReference type="GO" id="GO:1901982">
    <property type="term" value="F:maltose binding"/>
    <property type="evidence" value="ECO:0007669"/>
    <property type="project" value="TreeGrafter"/>
</dbReference>
<protein>
    <submittedName>
        <fullName evidence="5">Extracellular solute-binding protein</fullName>
    </submittedName>
</protein>
<evidence type="ECO:0000256" key="2">
    <source>
        <dbReference type="ARBA" id="ARBA00022448"/>
    </source>
</evidence>
<dbReference type="RefSeq" id="WP_143893020.1">
    <property type="nucleotide sequence ID" value="NZ_CP041666.1"/>
</dbReference>
<evidence type="ECO:0000256" key="1">
    <source>
        <dbReference type="ARBA" id="ARBA00008520"/>
    </source>
</evidence>
<dbReference type="Proteomes" id="UP000315215">
    <property type="component" value="Chromosome"/>
</dbReference>
<dbReference type="InterPro" id="IPR006059">
    <property type="entry name" value="SBP"/>
</dbReference>
<dbReference type="GO" id="GO:0055052">
    <property type="term" value="C:ATP-binding cassette (ABC) transporter complex, substrate-binding subunit-containing"/>
    <property type="evidence" value="ECO:0007669"/>
    <property type="project" value="TreeGrafter"/>
</dbReference>
<dbReference type="PROSITE" id="PS51257">
    <property type="entry name" value="PROKAR_LIPOPROTEIN"/>
    <property type="match status" value="1"/>
</dbReference>
<organism evidence="5 6">
    <name type="scientific">Radiobacillus deserti</name>
    <dbReference type="NCBI Taxonomy" id="2594883"/>
    <lineage>
        <taxon>Bacteria</taxon>
        <taxon>Bacillati</taxon>
        <taxon>Bacillota</taxon>
        <taxon>Bacilli</taxon>
        <taxon>Bacillales</taxon>
        <taxon>Bacillaceae</taxon>
        <taxon>Radiobacillus</taxon>
    </lineage>
</organism>
<dbReference type="KEGG" id="aqt:FN924_07015"/>
<evidence type="ECO:0000256" key="3">
    <source>
        <dbReference type="ARBA" id="ARBA00022729"/>
    </source>
</evidence>
<keyword evidence="3 4" id="KW-0732">Signal</keyword>
<feature type="chain" id="PRO_5038708031" evidence="4">
    <location>
        <begin position="19"/>
        <end position="426"/>
    </location>
</feature>
<keyword evidence="2" id="KW-0813">Transport</keyword>
<feature type="signal peptide" evidence="4">
    <location>
        <begin position="1"/>
        <end position="18"/>
    </location>
</feature>
<name>A0A516KF03_9BACI</name>
<reference evidence="5 6" key="1">
    <citation type="submission" date="2019-07" db="EMBL/GenBank/DDBJ databases">
        <authorList>
            <person name="Li J."/>
        </authorList>
    </citation>
    <scope>NUCLEOTIDE SEQUENCE [LARGE SCALE GENOMIC DNA]</scope>
    <source>
        <strain evidence="5 6">TKL69</strain>
    </source>
</reference>
<dbReference type="SUPFAM" id="SSF53850">
    <property type="entry name" value="Periplasmic binding protein-like II"/>
    <property type="match status" value="1"/>
</dbReference>
<dbReference type="GO" id="GO:0015768">
    <property type="term" value="P:maltose transport"/>
    <property type="evidence" value="ECO:0007669"/>
    <property type="project" value="TreeGrafter"/>
</dbReference>
<dbReference type="Gene3D" id="3.40.190.10">
    <property type="entry name" value="Periplasmic binding protein-like II"/>
    <property type="match status" value="2"/>
</dbReference>
<accession>A0A516KF03</accession>
<gene>
    <name evidence="5" type="ORF">FN924_07015</name>
</gene>
<evidence type="ECO:0000313" key="5">
    <source>
        <dbReference type="EMBL" id="QDP39937.1"/>
    </source>
</evidence>
<dbReference type="PANTHER" id="PTHR30061:SF50">
    <property type="entry name" value="MALTOSE_MALTODEXTRIN-BINDING PERIPLASMIC PROTEIN"/>
    <property type="match status" value="1"/>
</dbReference>
<keyword evidence="6" id="KW-1185">Reference proteome</keyword>
<dbReference type="AlphaFoldDB" id="A0A516KF03"/>
<dbReference type="PANTHER" id="PTHR30061">
    <property type="entry name" value="MALTOSE-BINDING PERIPLASMIC PROTEIN"/>
    <property type="match status" value="1"/>
</dbReference>
<dbReference type="EMBL" id="CP041666">
    <property type="protein sequence ID" value="QDP39937.1"/>
    <property type="molecule type" value="Genomic_DNA"/>
</dbReference>
<evidence type="ECO:0000313" key="6">
    <source>
        <dbReference type="Proteomes" id="UP000315215"/>
    </source>
</evidence>